<dbReference type="Pfam" id="PF00654">
    <property type="entry name" value="Voltage_CLC"/>
    <property type="match status" value="1"/>
</dbReference>
<reference evidence="12" key="1">
    <citation type="journal article" date="2019" name="Int. J. Syst. Evol. Microbiol.">
        <title>The Global Catalogue of Microorganisms (GCM) 10K type strain sequencing project: providing services to taxonomists for standard genome sequencing and annotation.</title>
        <authorList>
            <consortium name="The Broad Institute Genomics Platform"/>
            <consortium name="The Broad Institute Genome Sequencing Center for Infectious Disease"/>
            <person name="Wu L."/>
            <person name="Ma J."/>
        </authorList>
    </citation>
    <scope>NUCLEOTIDE SEQUENCE [LARGE SCALE GENOMIC DNA]</scope>
    <source>
        <strain evidence="12">KCTC 23701</strain>
    </source>
</reference>
<feature type="transmembrane region" description="Helical" evidence="10">
    <location>
        <begin position="60"/>
        <end position="78"/>
    </location>
</feature>
<keyword evidence="4 10" id="KW-1133">Transmembrane helix</keyword>
<dbReference type="PANTHER" id="PTHR43427">
    <property type="entry name" value="CHLORIDE CHANNEL PROTEIN CLC-E"/>
    <property type="match status" value="1"/>
</dbReference>
<dbReference type="CDD" id="cd01034">
    <property type="entry name" value="EriC_like"/>
    <property type="match status" value="1"/>
</dbReference>
<evidence type="ECO:0000256" key="9">
    <source>
        <dbReference type="ARBA" id="ARBA00023303"/>
    </source>
</evidence>
<comment type="caution">
    <text evidence="11">The sequence shown here is derived from an EMBL/GenBank/DDBJ whole genome shotgun (WGS) entry which is preliminary data.</text>
</comment>
<comment type="subcellular location">
    <subcellularLocation>
        <location evidence="1">Membrane</location>
        <topology evidence="1">Multi-pass membrane protein</topology>
    </subcellularLocation>
</comment>
<sequence length="442" mass="46908">MIVKMTLKRWLVRLRHLPQRSRGTIALWIGAAAVGVLAVMLAKAAEWAFAGFDSLTTRWFWWPFISLPLGGMAIVWLMRRIGPGAEGSGIQQAMAALHVADQPDIANRLVNLKLAATKFVCIVAGLGSGFVLGREGPTVQIGASVMYACRKLFPLGDAAFRRQLILAGGAAGIAAAFNTPLAGIVFAFEELARSVEERTSGKILGAVILSGVVSLAFLGSYTYFGHIKVPGFSVSILPPLLLISIAGGLVGGAFSWLCVNPGRWLPERVQLVRATRPYLFVACCGLLIAVCGLAAPIFGSGAEVTSKVVAGEATLAWYYLPLKFVGLLSTYLTGLPGGIFAPSLSLGAGLGSWFQPLVGPELHIKLVAIGMTAVLAAVTRAPLTASFILMEMTDGHEMVISIMATAMIASTVARIFRTNFYHDLAERALAAVTPKPVLEHHK</sequence>
<protein>
    <recommendedName>
        <fullName evidence="13">Chloride channel protein</fullName>
    </recommendedName>
</protein>
<evidence type="ECO:0000256" key="2">
    <source>
        <dbReference type="ARBA" id="ARBA00022448"/>
    </source>
</evidence>
<feature type="transmembrane region" description="Helical" evidence="10">
    <location>
        <begin position="203"/>
        <end position="224"/>
    </location>
</feature>
<keyword evidence="5" id="KW-0406">Ion transport</keyword>
<dbReference type="InterPro" id="IPR050368">
    <property type="entry name" value="ClC-type_chloride_channel"/>
</dbReference>
<keyword evidence="3 10" id="KW-0812">Transmembrane</keyword>
<dbReference type="PRINTS" id="PR00762">
    <property type="entry name" value="CLCHANNEL"/>
</dbReference>
<evidence type="ECO:0000256" key="8">
    <source>
        <dbReference type="ARBA" id="ARBA00023214"/>
    </source>
</evidence>
<evidence type="ECO:0000313" key="11">
    <source>
        <dbReference type="EMBL" id="GHD64995.1"/>
    </source>
</evidence>
<evidence type="ECO:0000256" key="7">
    <source>
        <dbReference type="ARBA" id="ARBA00023173"/>
    </source>
</evidence>
<evidence type="ECO:0008006" key="13">
    <source>
        <dbReference type="Google" id="ProtNLM"/>
    </source>
</evidence>
<feature type="transmembrane region" description="Helical" evidence="10">
    <location>
        <begin position="398"/>
        <end position="416"/>
    </location>
</feature>
<dbReference type="SUPFAM" id="SSF81340">
    <property type="entry name" value="Clc chloride channel"/>
    <property type="match status" value="1"/>
</dbReference>
<gene>
    <name evidence="11" type="ORF">GCM10007350_25040</name>
</gene>
<dbReference type="InterPro" id="IPR014743">
    <property type="entry name" value="Cl-channel_core"/>
</dbReference>
<dbReference type="InterPro" id="IPR001807">
    <property type="entry name" value="ClC"/>
</dbReference>
<keyword evidence="6 10" id="KW-0472">Membrane</keyword>
<keyword evidence="2" id="KW-0813">Transport</keyword>
<organism evidence="11 12">
    <name type="scientific">Jeongeupia chitinilytica</name>
    <dbReference type="NCBI Taxonomy" id="1041641"/>
    <lineage>
        <taxon>Bacteria</taxon>
        <taxon>Pseudomonadati</taxon>
        <taxon>Pseudomonadota</taxon>
        <taxon>Betaproteobacteria</taxon>
        <taxon>Neisseriales</taxon>
        <taxon>Chitinibacteraceae</taxon>
        <taxon>Jeongeupia</taxon>
    </lineage>
</organism>
<accession>A0ABQ3H121</accession>
<name>A0ABQ3H121_9NEIS</name>
<dbReference type="Gene3D" id="1.10.3080.10">
    <property type="entry name" value="Clc chloride channel"/>
    <property type="match status" value="1"/>
</dbReference>
<dbReference type="EMBL" id="BMYO01000006">
    <property type="protein sequence ID" value="GHD64995.1"/>
    <property type="molecule type" value="Genomic_DNA"/>
</dbReference>
<dbReference type="Proteomes" id="UP000604737">
    <property type="component" value="Unassembled WGS sequence"/>
</dbReference>
<evidence type="ECO:0000256" key="6">
    <source>
        <dbReference type="ARBA" id="ARBA00023136"/>
    </source>
</evidence>
<feature type="transmembrane region" description="Helical" evidence="10">
    <location>
        <begin position="236"/>
        <end position="257"/>
    </location>
</feature>
<evidence type="ECO:0000256" key="5">
    <source>
        <dbReference type="ARBA" id="ARBA00023065"/>
    </source>
</evidence>
<keyword evidence="9" id="KW-0407">Ion channel</keyword>
<evidence type="ECO:0000313" key="12">
    <source>
        <dbReference type="Proteomes" id="UP000604737"/>
    </source>
</evidence>
<proteinExistence type="predicted"/>
<evidence type="ECO:0000256" key="3">
    <source>
        <dbReference type="ARBA" id="ARBA00022692"/>
    </source>
</evidence>
<keyword evidence="12" id="KW-1185">Reference proteome</keyword>
<dbReference type="PANTHER" id="PTHR43427:SF6">
    <property type="entry name" value="CHLORIDE CHANNEL PROTEIN CLC-E"/>
    <property type="match status" value="1"/>
</dbReference>
<evidence type="ECO:0000256" key="10">
    <source>
        <dbReference type="SAM" id="Phobius"/>
    </source>
</evidence>
<evidence type="ECO:0000256" key="1">
    <source>
        <dbReference type="ARBA" id="ARBA00004141"/>
    </source>
</evidence>
<feature type="transmembrane region" description="Helical" evidence="10">
    <location>
        <begin position="278"/>
        <end position="298"/>
    </location>
</feature>
<dbReference type="RefSeq" id="WP_189461222.1">
    <property type="nucleotide sequence ID" value="NZ_BMYO01000006.1"/>
</dbReference>
<keyword evidence="8" id="KW-0868">Chloride</keyword>
<feature type="transmembrane region" description="Helical" evidence="10">
    <location>
        <begin position="362"/>
        <end position="378"/>
    </location>
</feature>
<keyword evidence="7" id="KW-0869">Chloride channel</keyword>
<evidence type="ECO:0000256" key="4">
    <source>
        <dbReference type="ARBA" id="ARBA00022989"/>
    </source>
</evidence>